<dbReference type="Gene3D" id="2.60.40.10">
    <property type="entry name" value="Immunoglobulins"/>
    <property type="match status" value="2"/>
</dbReference>
<feature type="domain" description="DUF11" evidence="1">
    <location>
        <begin position="113"/>
        <end position="227"/>
    </location>
</feature>
<name>A0A3B1B7B4_9ZZZZ</name>
<evidence type="ECO:0000259" key="1">
    <source>
        <dbReference type="Pfam" id="PF01345"/>
    </source>
</evidence>
<feature type="domain" description="DUF11" evidence="1">
    <location>
        <begin position="3"/>
        <end position="98"/>
    </location>
</feature>
<proteinExistence type="predicted"/>
<feature type="domain" description="DUF11" evidence="1">
    <location>
        <begin position="243"/>
        <end position="348"/>
    </location>
</feature>
<dbReference type="PANTHER" id="PTHR34819">
    <property type="entry name" value="LARGE CYSTEINE-RICH PERIPLASMIC PROTEIN OMCB"/>
    <property type="match status" value="1"/>
</dbReference>
<reference evidence="2" key="1">
    <citation type="submission" date="2018-06" db="EMBL/GenBank/DDBJ databases">
        <authorList>
            <person name="Zhirakovskaya E."/>
        </authorList>
    </citation>
    <scope>NUCLEOTIDE SEQUENCE</scope>
</reference>
<dbReference type="InterPro" id="IPR001434">
    <property type="entry name" value="OmcB-like_DUF11"/>
</dbReference>
<dbReference type="InterPro" id="IPR051172">
    <property type="entry name" value="Chlamydia_OmcB"/>
</dbReference>
<organism evidence="2">
    <name type="scientific">hydrothermal vent metagenome</name>
    <dbReference type="NCBI Taxonomy" id="652676"/>
    <lineage>
        <taxon>unclassified sequences</taxon>
        <taxon>metagenomes</taxon>
        <taxon>ecological metagenomes</taxon>
    </lineage>
</organism>
<accession>A0A3B1B7B4</accession>
<dbReference type="InterPro" id="IPR047589">
    <property type="entry name" value="DUF11_rpt"/>
</dbReference>
<feature type="domain" description="DUF11" evidence="1">
    <location>
        <begin position="363"/>
        <end position="477"/>
    </location>
</feature>
<dbReference type="AlphaFoldDB" id="A0A3B1B7B4"/>
<feature type="non-terminal residue" evidence="2">
    <location>
        <position position="1"/>
    </location>
</feature>
<dbReference type="Pfam" id="PF01345">
    <property type="entry name" value="DUF11"/>
    <property type="match status" value="5"/>
</dbReference>
<dbReference type="InterPro" id="IPR013783">
    <property type="entry name" value="Ig-like_fold"/>
</dbReference>
<feature type="domain" description="DUF11" evidence="1">
    <location>
        <begin position="493"/>
        <end position="582"/>
    </location>
</feature>
<protein>
    <recommendedName>
        <fullName evidence="1">DUF11 domain-containing protein</fullName>
    </recommendedName>
</protein>
<sequence length="645" mass="66575">DPVVANETFTYRLDFGNTSGGLLTTVELRAFLPSGVTVTNTGGGTESNGEVVWSEGTLAVGDSLHREITVTTDAGLTAGQILKATAQLTHDGGQAVDNTAEHALNVVSAALPLEVEITTSANPVVMGERVLYTLTVSNSSQLPVKDVNVQLRVPAELSFSDLTDAEPYPTGCSYNTCNSGEEASWALDTLASGESRTITVNALVASVLSGNLISTPVRVTATDLGDTINLLNTIAVYSSPSADLALSASIDPVVANETFTYRLDFGNTSGGLLTTVELRAFLPSGVTVTNTGGGTESNGEVVWSEGTLAVGDSLHREITVTTDAGLTAGQILKATAQLTHDGGQAVDNTAEHALNVVSAALPLEVEITTSANPVVMGERVLYTLTVSNSSQLPVKDVNVQLRVPAELSFSDLTDAEPYPTGCSYNTCNSGEEASWALDTLASGESRTITVNALVASVLSGNLISTPVRVTATDLGDTINLLNTIAVYSSPSADLALSASIDPVVANETFTYRLDFGNTSGGSLTTVELRAFLPSGVTVTNTGGGTESNGEVVWSEGTVTVGAAVHREITVIADGAAAGDVLTLAAELSLDGGLEIDNRSEFAVSVAKNGGIASLLSVDIVATSACGVKWRSGLYHYGDQWLWSTG</sequence>
<dbReference type="NCBIfam" id="TIGR01451">
    <property type="entry name" value="B_ant_repeat"/>
    <property type="match status" value="2"/>
</dbReference>
<gene>
    <name evidence="2" type="ORF">MNBD_ALPHA03-1765</name>
</gene>
<evidence type="ECO:0000313" key="2">
    <source>
        <dbReference type="EMBL" id="VAX07773.1"/>
    </source>
</evidence>
<dbReference type="EMBL" id="UOFW01000218">
    <property type="protein sequence ID" value="VAX07773.1"/>
    <property type="molecule type" value="Genomic_DNA"/>
</dbReference>